<dbReference type="AlphaFoldDB" id="A0A8X7CFS5"/>
<evidence type="ECO:0000313" key="2">
    <source>
        <dbReference type="Proteomes" id="UP000886998"/>
    </source>
</evidence>
<protein>
    <submittedName>
        <fullName evidence="1">Uncharacterized protein</fullName>
    </submittedName>
</protein>
<comment type="caution">
    <text evidence="1">The sequence shown here is derived from an EMBL/GenBank/DDBJ whole genome shotgun (WGS) entry which is preliminary data.</text>
</comment>
<reference evidence="1" key="1">
    <citation type="submission" date="2020-08" db="EMBL/GenBank/DDBJ databases">
        <title>Multicomponent nature underlies the extraordinary mechanical properties of spider dragline silk.</title>
        <authorList>
            <person name="Kono N."/>
            <person name="Nakamura H."/>
            <person name="Mori M."/>
            <person name="Yoshida Y."/>
            <person name="Ohtoshi R."/>
            <person name="Malay A.D."/>
            <person name="Moran D.A.P."/>
            <person name="Tomita M."/>
            <person name="Numata K."/>
            <person name="Arakawa K."/>
        </authorList>
    </citation>
    <scope>NUCLEOTIDE SEQUENCE</scope>
</reference>
<organism evidence="1 2">
    <name type="scientific">Trichonephila inaurata madagascariensis</name>
    <dbReference type="NCBI Taxonomy" id="2747483"/>
    <lineage>
        <taxon>Eukaryota</taxon>
        <taxon>Metazoa</taxon>
        <taxon>Ecdysozoa</taxon>
        <taxon>Arthropoda</taxon>
        <taxon>Chelicerata</taxon>
        <taxon>Arachnida</taxon>
        <taxon>Araneae</taxon>
        <taxon>Araneomorphae</taxon>
        <taxon>Entelegynae</taxon>
        <taxon>Araneoidea</taxon>
        <taxon>Nephilidae</taxon>
        <taxon>Trichonephila</taxon>
        <taxon>Trichonephila inaurata</taxon>
    </lineage>
</organism>
<proteinExistence type="predicted"/>
<name>A0A8X7CFS5_9ARAC</name>
<sequence>MKNAASGRTETDLPSLCDELEGKLRSLDSLGRTQEKYGDFLIPLVESCLPEEILVAWERKWNSETDAK</sequence>
<accession>A0A8X7CFS5</accession>
<dbReference type="EMBL" id="BMAV01018363">
    <property type="protein sequence ID" value="GFY70654.1"/>
    <property type="molecule type" value="Genomic_DNA"/>
</dbReference>
<dbReference type="OrthoDB" id="6431894at2759"/>
<evidence type="ECO:0000313" key="1">
    <source>
        <dbReference type="EMBL" id="GFY70654.1"/>
    </source>
</evidence>
<dbReference type="Proteomes" id="UP000886998">
    <property type="component" value="Unassembled WGS sequence"/>
</dbReference>
<gene>
    <name evidence="1" type="primary">AVEN_69966_1</name>
    <name evidence="1" type="ORF">TNIN_321041</name>
</gene>
<keyword evidence="2" id="KW-1185">Reference proteome</keyword>